<dbReference type="AlphaFoldDB" id="W4QL56"/>
<accession>W4QL56</accession>
<dbReference type="OrthoDB" id="9767746at2"/>
<sequence>MVLEKLEEKLSSLEPSGFVKNKVYSKFLTIEKTATKIDEQKIKNDERFDGK</sequence>
<proteinExistence type="predicted"/>
<keyword evidence="2" id="KW-1185">Reference proteome</keyword>
<dbReference type="Proteomes" id="UP000018895">
    <property type="component" value="Unassembled WGS sequence"/>
</dbReference>
<organism evidence="1 2">
    <name type="scientific">Halalkalibacter hemicellulosilyticusJCM 9152</name>
    <dbReference type="NCBI Taxonomy" id="1236971"/>
    <lineage>
        <taxon>Bacteria</taxon>
        <taxon>Bacillati</taxon>
        <taxon>Bacillota</taxon>
        <taxon>Bacilli</taxon>
        <taxon>Bacillales</taxon>
        <taxon>Bacillaceae</taxon>
        <taxon>Halalkalibacter</taxon>
    </lineage>
</organism>
<protein>
    <submittedName>
        <fullName evidence="1">Uncharacterized protein</fullName>
    </submittedName>
</protein>
<reference evidence="1" key="1">
    <citation type="journal article" date="2014" name="Genome Announc.">
        <title>Draft Genome Sequences of Three Alkaliphilic Bacillus Strains, Bacillus wakoensis JCM 9140T, Bacillus akibai JCM 9157T, and Bacillus hemicellulosilyticus JCM 9152T.</title>
        <authorList>
            <person name="Yuki M."/>
            <person name="Oshima K."/>
            <person name="Suda W."/>
            <person name="Oshida Y."/>
            <person name="Kitamura K."/>
            <person name="Iida T."/>
            <person name="Hattori M."/>
            <person name="Ohkuma M."/>
        </authorList>
    </citation>
    <scope>NUCLEOTIDE SEQUENCE [LARGE SCALE GENOMIC DNA]</scope>
    <source>
        <strain evidence="1">JCM 9152</strain>
    </source>
</reference>
<name>W4QL56_9BACI</name>
<dbReference type="RefSeq" id="WP_156315013.1">
    <property type="nucleotide sequence ID" value="NZ_BAUU01000054.1"/>
</dbReference>
<gene>
    <name evidence="1" type="ORF">JCM9152_4402</name>
</gene>
<evidence type="ECO:0000313" key="1">
    <source>
        <dbReference type="EMBL" id="GAE32821.1"/>
    </source>
</evidence>
<evidence type="ECO:0000313" key="2">
    <source>
        <dbReference type="Proteomes" id="UP000018895"/>
    </source>
</evidence>
<dbReference type="EMBL" id="BAUU01000054">
    <property type="protein sequence ID" value="GAE32821.1"/>
    <property type="molecule type" value="Genomic_DNA"/>
</dbReference>
<comment type="caution">
    <text evidence="1">The sequence shown here is derived from an EMBL/GenBank/DDBJ whole genome shotgun (WGS) entry which is preliminary data.</text>
</comment>